<evidence type="ECO:0000313" key="2">
    <source>
        <dbReference type="Ensembl" id="ENSCSAVP00000004803.1"/>
    </source>
</evidence>
<reference evidence="3" key="1">
    <citation type="submission" date="2003-08" db="EMBL/GenBank/DDBJ databases">
        <authorList>
            <person name="Birren B."/>
            <person name="Nusbaum C."/>
            <person name="Abebe A."/>
            <person name="Abouelleil A."/>
            <person name="Adekoya E."/>
            <person name="Ait-zahra M."/>
            <person name="Allen N."/>
            <person name="Allen T."/>
            <person name="An P."/>
            <person name="Anderson M."/>
            <person name="Anderson S."/>
            <person name="Arachchi H."/>
            <person name="Armbruster J."/>
            <person name="Bachantsang P."/>
            <person name="Baldwin J."/>
            <person name="Barry A."/>
            <person name="Bayul T."/>
            <person name="Blitshsteyn B."/>
            <person name="Bloom T."/>
            <person name="Blye J."/>
            <person name="Boguslavskiy L."/>
            <person name="Borowsky M."/>
            <person name="Boukhgalter B."/>
            <person name="Brunache A."/>
            <person name="Butler J."/>
            <person name="Calixte N."/>
            <person name="Calvo S."/>
            <person name="Camarata J."/>
            <person name="Campo K."/>
            <person name="Chang J."/>
            <person name="Cheshatsang Y."/>
            <person name="Citroen M."/>
            <person name="Collymore A."/>
            <person name="Considine T."/>
            <person name="Cook A."/>
            <person name="Cooke P."/>
            <person name="Corum B."/>
            <person name="Cuomo C."/>
            <person name="David R."/>
            <person name="Dawoe T."/>
            <person name="Degray S."/>
            <person name="Dodge S."/>
            <person name="Dooley K."/>
            <person name="Dorje P."/>
            <person name="Dorjee K."/>
            <person name="Dorris L."/>
            <person name="Duffey N."/>
            <person name="Dupes A."/>
            <person name="Elkins T."/>
            <person name="Engels R."/>
            <person name="Erickson J."/>
            <person name="Farina A."/>
            <person name="Faro S."/>
            <person name="Ferreira P."/>
            <person name="Fischer H."/>
            <person name="Fitzgerald M."/>
            <person name="Foley K."/>
            <person name="Gage D."/>
            <person name="Galagan J."/>
            <person name="Gearin G."/>
            <person name="Gnerre S."/>
            <person name="Gnirke A."/>
            <person name="Goyette A."/>
            <person name="Graham J."/>
            <person name="Grandbois E."/>
            <person name="Gyaltsen K."/>
            <person name="Hafez N."/>
            <person name="Hagopian D."/>
            <person name="Hagos B."/>
            <person name="Hall J."/>
            <person name="Hatcher B."/>
            <person name="Heller A."/>
            <person name="Higgins H."/>
            <person name="Honan T."/>
            <person name="Horn A."/>
            <person name="Houde N."/>
            <person name="Hughes L."/>
            <person name="Hulme W."/>
            <person name="Husby E."/>
            <person name="Iliev I."/>
            <person name="Jaffe D."/>
            <person name="Jones C."/>
            <person name="Kamal M."/>
            <person name="Kamat A."/>
            <person name="Kamvysselis M."/>
            <person name="Karlsson E."/>
            <person name="Kells C."/>
            <person name="Kieu A."/>
            <person name="Kisner P."/>
            <person name="Kodira C."/>
            <person name="Kulbokas E."/>
            <person name="Labutti K."/>
            <person name="Lama D."/>
            <person name="Landers T."/>
            <person name="Leger J."/>
            <person name="Levine S."/>
            <person name="Lewis D."/>
            <person name="Lewis T."/>
            <person name="Lindblad-toh K."/>
            <person name="Liu X."/>
            <person name="Lokyitsang T."/>
            <person name="Lokyitsang Y."/>
            <person name="Lucien O."/>
            <person name="Lui A."/>
            <person name="Ma L.J."/>
            <person name="Mabbitt R."/>
            <person name="Macdonald J."/>
            <person name="Maclean C."/>
            <person name="Major J."/>
            <person name="Manning J."/>
            <person name="Marabella R."/>
            <person name="Maru K."/>
            <person name="Matthews C."/>
            <person name="Mauceli E."/>
            <person name="Mccarthy M."/>
            <person name="Mcdonough S."/>
            <person name="Mcghee T."/>
            <person name="Meldrim J."/>
            <person name="Meneus L."/>
            <person name="Mesirov J."/>
            <person name="Mihalev A."/>
            <person name="Mihova T."/>
            <person name="Mikkelsen T."/>
            <person name="Mlenga V."/>
            <person name="Moru K."/>
            <person name="Mozes J."/>
            <person name="Mulrain L."/>
            <person name="Munson G."/>
            <person name="Naylor J."/>
            <person name="Newes C."/>
            <person name="Nguyen C."/>
            <person name="Nguyen N."/>
            <person name="Nguyen T."/>
            <person name="Nicol R."/>
            <person name="Nielsen C."/>
            <person name="Nizzari M."/>
            <person name="Norbu C."/>
            <person name="Norbu N."/>
            <person name="O'donnell P."/>
            <person name="Okoawo O."/>
            <person name="O'leary S."/>
            <person name="Omotosho B."/>
            <person name="O'neill K."/>
            <person name="Osman S."/>
            <person name="Parker S."/>
            <person name="Perrin D."/>
            <person name="Phunkhang P."/>
            <person name="Piqani B."/>
            <person name="Purcell S."/>
            <person name="Rachupka T."/>
            <person name="Ramasamy U."/>
            <person name="Rameau R."/>
            <person name="Ray V."/>
            <person name="Raymond C."/>
            <person name="Retta R."/>
            <person name="Richardson S."/>
            <person name="Rise C."/>
            <person name="Rodriguez J."/>
            <person name="Rogers J."/>
            <person name="Rogov P."/>
            <person name="Rutman M."/>
            <person name="Schupbach R."/>
            <person name="Seaman C."/>
            <person name="Settipalli S."/>
            <person name="Sharpe T."/>
            <person name="Sheridan J."/>
            <person name="Sherpa N."/>
            <person name="Shi J."/>
            <person name="Smirnov S."/>
            <person name="Smith C."/>
            <person name="Sougnez C."/>
            <person name="Spencer B."/>
            <person name="Stalker J."/>
            <person name="Stange-thomann N."/>
            <person name="Stavropoulos S."/>
            <person name="Stetson K."/>
            <person name="Stone C."/>
            <person name="Stone S."/>
            <person name="Stubbs M."/>
            <person name="Talamas J."/>
            <person name="Tchuinga P."/>
            <person name="Tenzing P."/>
            <person name="Tesfaye S."/>
            <person name="Theodore J."/>
            <person name="Thoulutsang Y."/>
            <person name="Topham K."/>
            <person name="Towey S."/>
            <person name="Tsamla T."/>
            <person name="Tsomo N."/>
            <person name="Vallee D."/>
            <person name="Vassiliev H."/>
            <person name="Venkataraman V."/>
            <person name="Vinson J."/>
            <person name="Vo A."/>
            <person name="Wade C."/>
            <person name="Wang S."/>
            <person name="Wangchuk T."/>
            <person name="Wangdi T."/>
            <person name="Whittaker C."/>
            <person name="Wilkinson J."/>
            <person name="Wu Y."/>
            <person name="Wyman D."/>
            <person name="Yadav S."/>
            <person name="Yang S."/>
            <person name="Yang X."/>
            <person name="Yeager S."/>
            <person name="Yee E."/>
            <person name="Young G."/>
            <person name="Zainoun J."/>
            <person name="Zembeck L."/>
            <person name="Zimmer A."/>
            <person name="Zody M."/>
            <person name="Lander E."/>
        </authorList>
    </citation>
    <scope>NUCLEOTIDE SEQUENCE [LARGE SCALE GENOMIC DNA]</scope>
</reference>
<feature type="compositionally biased region" description="Basic and acidic residues" evidence="1">
    <location>
        <begin position="68"/>
        <end position="79"/>
    </location>
</feature>
<dbReference type="Ensembl" id="ENSCSAVT00000004871.1">
    <property type="protein sequence ID" value="ENSCSAVP00000004803.1"/>
    <property type="gene ID" value="ENSCSAVG00000002863.1"/>
</dbReference>
<accession>H2YHK4</accession>
<evidence type="ECO:0000256" key="1">
    <source>
        <dbReference type="SAM" id="MobiDB-lite"/>
    </source>
</evidence>
<organism evidence="2 3">
    <name type="scientific">Ciona savignyi</name>
    <name type="common">Pacific transparent sea squirt</name>
    <dbReference type="NCBI Taxonomy" id="51511"/>
    <lineage>
        <taxon>Eukaryota</taxon>
        <taxon>Metazoa</taxon>
        <taxon>Chordata</taxon>
        <taxon>Tunicata</taxon>
        <taxon>Ascidiacea</taxon>
        <taxon>Phlebobranchia</taxon>
        <taxon>Cionidae</taxon>
        <taxon>Ciona</taxon>
    </lineage>
</organism>
<feature type="region of interest" description="Disordered" evidence="1">
    <location>
        <begin position="1"/>
        <end position="122"/>
    </location>
</feature>
<dbReference type="InParanoid" id="H2YHK4"/>
<feature type="compositionally biased region" description="Polar residues" evidence="1">
    <location>
        <begin position="24"/>
        <end position="45"/>
    </location>
</feature>
<name>H2YHK4_CIOSA</name>
<sequence length="140" mass="14928">MSNKSRHHSTTSDTSGTTAANSAKYSQRPVNSARTSTAHTNINQCPPSSGQGPSGSNANRQSTSANDHFQHKNYGDYRGYRIPPTPAPTPLTRESTGYSPQQHNGLLSASGGPNNNTSLLHQDLTASATLRALQQQHKSD</sequence>
<dbReference type="GeneTree" id="ENSGT00660000097341"/>
<evidence type="ECO:0000313" key="3">
    <source>
        <dbReference type="Proteomes" id="UP000007875"/>
    </source>
</evidence>
<feature type="compositionally biased region" description="Polar residues" evidence="1">
    <location>
        <begin position="57"/>
        <end position="67"/>
    </location>
</feature>
<dbReference type="AlphaFoldDB" id="H2YHK4"/>
<feature type="compositionally biased region" description="Low complexity" evidence="1">
    <location>
        <begin position="11"/>
        <end position="23"/>
    </location>
</feature>
<dbReference type="HOGENOM" id="CLU_1839590_0_0_1"/>
<dbReference type="Proteomes" id="UP000007875">
    <property type="component" value="Unassembled WGS sequence"/>
</dbReference>
<feature type="compositionally biased region" description="Low complexity" evidence="1">
    <location>
        <begin position="46"/>
        <end position="56"/>
    </location>
</feature>
<protein>
    <submittedName>
        <fullName evidence="2">Uncharacterized protein</fullName>
    </submittedName>
</protein>
<proteinExistence type="predicted"/>
<reference evidence="2" key="3">
    <citation type="submission" date="2025-09" db="UniProtKB">
        <authorList>
            <consortium name="Ensembl"/>
        </authorList>
    </citation>
    <scope>IDENTIFICATION</scope>
</reference>
<feature type="compositionally biased region" description="Polar residues" evidence="1">
    <location>
        <begin position="92"/>
        <end position="122"/>
    </location>
</feature>
<keyword evidence="3" id="KW-1185">Reference proteome</keyword>
<reference evidence="2" key="2">
    <citation type="submission" date="2025-08" db="UniProtKB">
        <authorList>
            <consortium name="Ensembl"/>
        </authorList>
    </citation>
    <scope>IDENTIFICATION</scope>
</reference>